<protein>
    <submittedName>
        <fullName evidence="4">Phospholipid/cholesterol/gamma-HCH ABC transporter substrate-binding protein</fullName>
    </submittedName>
</protein>
<dbReference type="Gene3D" id="1.20.120.20">
    <property type="entry name" value="Apolipoprotein"/>
    <property type="match status" value="1"/>
</dbReference>
<accession>A0A5C1E9F5</accession>
<feature type="transmembrane region" description="Helical" evidence="2">
    <location>
        <begin position="7"/>
        <end position="28"/>
    </location>
</feature>
<dbReference type="RefSeq" id="WP_149425593.1">
    <property type="nucleotide sequence ID" value="NZ_CP022579.1"/>
</dbReference>
<proteinExistence type="predicted"/>
<feature type="region of interest" description="Disordered" evidence="1">
    <location>
        <begin position="289"/>
        <end position="314"/>
    </location>
</feature>
<sequence>MENRAHALLAGLFVILLGIAAAFAFWWFGNKQEQTRDYVVETRANVTGLNPQGQVRYRGIRVGRVQGIDLDRHDPALIHIRIRIRDDVPLTRGTTAKLGYQGITGIAYVQLEESGSDPTPLVSTEKAPAVIAMKPSLVDELADSGADVLRQVRQLVTNLNKLTDDDNRARMTATLDHLEAATRELQPTLASLRSAVSPENVAALQSTLKNTAAATQEAAGTLREAQQLAVRLQSVAERLDRGVEESAGSGFGVLSPRWDELAGQVATDVRQLNRLLKHLERNPQSLIFGAPPAAPGPGEAGFSASPAPAGGTAP</sequence>
<feature type="compositionally biased region" description="Low complexity" evidence="1">
    <location>
        <begin position="296"/>
        <end position="314"/>
    </location>
</feature>
<dbReference type="PANTHER" id="PTHR36698:SF2">
    <property type="entry name" value="MCE_MLAD DOMAIN-CONTAINING PROTEIN"/>
    <property type="match status" value="1"/>
</dbReference>
<gene>
    <name evidence="4" type="primary">mlaD</name>
    <name evidence="4" type="ORF">OTERR_18390</name>
</gene>
<name>A0A5C1E9F5_9RHOO</name>
<dbReference type="AlphaFoldDB" id="A0A5C1E9F5"/>
<dbReference type="InterPro" id="IPR003399">
    <property type="entry name" value="Mce/MlaD"/>
</dbReference>
<evidence type="ECO:0000256" key="1">
    <source>
        <dbReference type="SAM" id="MobiDB-lite"/>
    </source>
</evidence>
<keyword evidence="2" id="KW-0472">Membrane</keyword>
<evidence type="ECO:0000259" key="3">
    <source>
        <dbReference type="Pfam" id="PF02470"/>
    </source>
</evidence>
<keyword evidence="2" id="KW-0812">Transmembrane</keyword>
<dbReference type="Pfam" id="PF02470">
    <property type="entry name" value="MlaD"/>
    <property type="match status" value="1"/>
</dbReference>
<dbReference type="EMBL" id="CP022579">
    <property type="protein sequence ID" value="QEL65315.1"/>
    <property type="molecule type" value="Genomic_DNA"/>
</dbReference>
<organism evidence="4 5">
    <name type="scientific">Oryzomicrobium terrae</name>
    <dbReference type="NCBI Taxonomy" id="1735038"/>
    <lineage>
        <taxon>Bacteria</taxon>
        <taxon>Pseudomonadati</taxon>
        <taxon>Pseudomonadota</taxon>
        <taxon>Betaproteobacteria</taxon>
        <taxon>Rhodocyclales</taxon>
        <taxon>Rhodocyclaceae</taxon>
        <taxon>Oryzomicrobium</taxon>
    </lineage>
</organism>
<feature type="domain" description="Mce/MlaD" evidence="3">
    <location>
        <begin position="44"/>
        <end position="112"/>
    </location>
</feature>
<dbReference type="KEGG" id="otr:OTERR_18390"/>
<dbReference type="Proteomes" id="UP000323671">
    <property type="component" value="Chromosome"/>
</dbReference>
<evidence type="ECO:0000256" key="2">
    <source>
        <dbReference type="SAM" id="Phobius"/>
    </source>
</evidence>
<evidence type="ECO:0000313" key="5">
    <source>
        <dbReference type="Proteomes" id="UP000323671"/>
    </source>
</evidence>
<evidence type="ECO:0000313" key="4">
    <source>
        <dbReference type="EMBL" id="QEL65315.1"/>
    </source>
</evidence>
<dbReference type="PANTHER" id="PTHR36698">
    <property type="entry name" value="BLL5892 PROTEIN"/>
    <property type="match status" value="1"/>
</dbReference>
<keyword evidence="5" id="KW-1185">Reference proteome</keyword>
<keyword evidence="2" id="KW-1133">Transmembrane helix</keyword>
<reference evidence="4 5" key="1">
    <citation type="submission" date="2017-07" db="EMBL/GenBank/DDBJ databases">
        <title>Complete genome sequence of Oryzomicrobium terrae TPP412.</title>
        <authorList>
            <person name="Chiu L.-W."/>
            <person name="Lo K.-J."/>
            <person name="Tsai Y.-M."/>
            <person name="Lin S.-S."/>
            <person name="Kuo C.-H."/>
            <person name="Liu C.-T."/>
        </authorList>
    </citation>
    <scope>NUCLEOTIDE SEQUENCE [LARGE SCALE GENOMIC DNA]</scope>
    <source>
        <strain evidence="4 5">TPP412</strain>
    </source>
</reference>